<proteinExistence type="predicted"/>
<dbReference type="HOGENOM" id="CLU_2869749_0_0_1"/>
<protein>
    <submittedName>
        <fullName evidence="1">Uncharacterized protein</fullName>
    </submittedName>
</protein>
<evidence type="ECO:0000313" key="1">
    <source>
        <dbReference type="EMBL" id="EKC27183.1"/>
    </source>
</evidence>
<dbReference type="EMBL" id="JH819086">
    <property type="protein sequence ID" value="EKC27183.1"/>
    <property type="molecule type" value="Genomic_DNA"/>
</dbReference>
<sequence length="64" mass="7105">MFGDLRADVFSAKKNPFLKHNNSSNRSKTKTAIIANSWNYHICEAPRTTASFPSGSKKNSVTQC</sequence>
<dbReference type="AlphaFoldDB" id="K1PZS7"/>
<name>K1PZS7_MAGGI</name>
<reference evidence="1" key="1">
    <citation type="journal article" date="2012" name="Nature">
        <title>The oyster genome reveals stress adaptation and complexity of shell formation.</title>
        <authorList>
            <person name="Zhang G."/>
            <person name="Fang X."/>
            <person name="Guo X."/>
            <person name="Li L."/>
            <person name="Luo R."/>
            <person name="Xu F."/>
            <person name="Yang P."/>
            <person name="Zhang L."/>
            <person name="Wang X."/>
            <person name="Qi H."/>
            <person name="Xiong Z."/>
            <person name="Que H."/>
            <person name="Xie Y."/>
            <person name="Holland P.W."/>
            <person name="Paps J."/>
            <person name="Zhu Y."/>
            <person name="Wu F."/>
            <person name="Chen Y."/>
            <person name="Wang J."/>
            <person name="Peng C."/>
            <person name="Meng J."/>
            <person name="Yang L."/>
            <person name="Liu J."/>
            <person name="Wen B."/>
            <person name="Zhang N."/>
            <person name="Huang Z."/>
            <person name="Zhu Q."/>
            <person name="Feng Y."/>
            <person name="Mount A."/>
            <person name="Hedgecock D."/>
            <person name="Xu Z."/>
            <person name="Liu Y."/>
            <person name="Domazet-Loso T."/>
            <person name="Du Y."/>
            <person name="Sun X."/>
            <person name="Zhang S."/>
            <person name="Liu B."/>
            <person name="Cheng P."/>
            <person name="Jiang X."/>
            <person name="Li J."/>
            <person name="Fan D."/>
            <person name="Wang W."/>
            <person name="Fu W."/>
            <person name="Wang T."/>
            <person name="Wang B."/>
            <person name="Zhang J."/>
            <person name="Peng Z."/>
            <person name="Li Y."/>
            <person name="Li N."/>
            <person name="Wang J."/>
            <person name="Chen M."/>
            <person name="He Y."/>
            <person name="Tan F."/>
            <person name="Song X."/>
            <person name="Zheng Q."/>
            <person name="Huang R."/>
            <person name="Yang H."/>
            <person name="Du X."/>
            <person name="Chen L."/>
            <person name="Yang M."/>
            <person name="Gaffney P.M."/>
            <person name="Wang S."/>
            <person name="Luo L."/>
            <person name="She Z."/>
            <person name="Ming Y."/>
            <person name="Huang W."/>
            <person name="Zhang S."/>
            <person name="Huang B."/>
            <person name="Zhang Y."/>
            <person name="Qu T."/>
            <person name="Ni P."/>
            <person name="Miao G."/>
            <person name="Wang J."/>
            <person name="Wang Q."/>
            <person name="Steinberg C.E."/>
            <person name="Wang H."/>
            <person name="Li N."/>
            <person name="Qian L."/>
            <person name="Zhang G."/>
            <person name="Li Y."/>
            <person name="Yang H."/>
            <person name="Liu X."/>
            <person name="Wang J."/>
            <person name="Yin Y."/>
            <person name="Wang J."/>
        </authorList>
    </citation>
    <scope>NUCLEOTIDE SEQUENCE [LARGE SCALE GENOMIC DNA]</scope>
    <source>
        <strain evidence="1">05x7-T-G4-1.051#20</strain>
    </source>
</reference>
<accession>K1PZS7</accession>
<dbReference type="InParanoid" id="K1PZS7"/>
<gene>
    <name evidence="1" type="ORF">CGI_10015413</name>
</gene>
<organism evidence="1">
    <name type="scientific">Magallana gigas</name>
    <name type="common">Pacific oyster</name>
    <name type="synonym">Crassostrea gigas</name>
    <dbReference type="NCBI Taxonomy" id="29159"/>
    <lineage>
        <taxon>Eukaryota</taxon>
        <taxon>Metazoa</taxon>
        <taxon>Spiralia</taxon>
        <taxon>Lophotrochozoa</taxon>
        <taxon>Mollusca</taxon>
        <taxon>Bivalvia</taxon>
        <taxon>Autobranchia</taxon>
        <taxon>Pteriomorphia</taxon>
        <taxon>Ostreida</taxon>
        <taxon>Ostreoidea</taxon>
        <taxon>Ostreidae</taxon>
        <taxon>Magallana</taxon>
    </lineage>
</organism>